<dbReference type="InterPro" id="IPR029063">
    <property type="entry name" value="SAM-dependent_MTases_sf"/>
</dbReference>
<evidence type="ECO:0000259" key="4">
    <source>
        <dbReference type="Pfam" id="PF13649"/>
    </source>
</evidence>
<dbReference type="PANTHER" id="PTHR18895">
    <property type="entry name" value="HEMK METHYLTRANSFERASE"/>
    <property type="match status" value="1"/>
</dbReference>
<dbReference type="InterPro" id="IPR004556">
    <property type="entry name" value="HemK-like"/>
</dbReference>
<dbReference type="CDD" id="cd02440">
    <property type="entry name" value="AdoMet_MTases"/>
    <property type="match status" value="1"/>
</dbReference>
<sequence length="328" mass="35492">MSGSDACRAHGDALDFCRTPAAHNGLSVSQRVALARRGARARLHAAGIASADAEARLIVLHAAQAETSLVLLDQLPETFEADVEAILVRREKREPLQLILGQAPFRHLTLETARGVFIPRPETETALDIAHDWAREEGRQASDPLHALDACTGSGTLAAALLDEFPDARVSAFDVNPRAAELAQRNCTASGPGRFRVFHAELPTCLTELDGFIDTHIPERPLDLVIANPPYIPASAIPADAEVREYDPHEALFGGGESGLDVPRAVINLAARVLRPRGLLIMEHDESQGAPTRALAEETKSFDTIKTARDLTGRDRFLVARAAQQVRE</sequence>
<dbReference type="PROSITE" id="PS00092">
    <property type="entry name" value="N6_MTASE"/>
    <property type="match status" value="1"/>
</dbReference>
<dbReference type="InterPro" id="IPR019874">
    <property type="entry name" value="RF_methyltr_PrmC"/>
</dbReference>
<name>A0ABN5DSL2_9MICO</name>
<dbReference type="Proteomes" id="UP000815698">
    <property type="component" value="Chromosome"/>
</dbReference>
<organism evidence="6 7">
    <name type="scientific">Dermabacter jinjuensis</name>
    <dbReference type="NCBI Taxonomy" id="1667168"/>
    <lineage>
        <taxon>Bacteria</taxon>
        <taxon>Bacillati</taxon>
        <taxon>Actinomycetota</taxon>
        <taxon>Actinomycetes</taxon>
        <taxon>Micrococcales</taxon>
        <taxon>Dermabacteraceae</taxon>
        <taxon>Dermabacter</taxon>
    </lineage>
</organism>
<gene>
    <name evidence="6" type="primary">prmC</name>
    <name evidence="6" type="ORF">COP05_04230</name>
</gene>
<reference evidence="6 7" key="1">
    <citation type="journal article" date="2016" name="Int. J. Syst. Evol. Microbiol.">
        <title>Dermabacter jinjuensis sp. nov., a novel species of the genus Dermabacter isolated from a clinical specimen.</title>
        <authorList>
            <person name="Park Y.K."/>
            <person name="Lee K.M."/>
            <person name="Lee W.K."/>
            <person name="Cho M.J."/>
            <person name="Lee H.S."/>
            <person name="Cho Y.G."/>
            <person name="Lee Y.C."/>
            <person name="Lee W.K."/>
            <person name="Seong W.K."/>
            <person name="Hwang K.J."/>
        </authorList>
    </citation>
    <scope>NUCLEOTIDE SEQUENCE [LARGE SCALE GENOMIC DNA]</scope>
    <source>
        <strain evidence="6 7">32T</strain>
    </source>
</reference>
<evidence type="ECO:0000256" key="3">
    <source>
        <dbReference type="ARBA" id="ARBA00022691"/>
    </source>
</evidence>
<accession>A0ABN5DSL2</accession>
<dbReference type="Pfam" id="PF13649">
    <property type="entry name" value="Methyltransf_25"/>
    <property type="match status" value="1"/>
</dbReference>
<keyword evidence="7" id="KW-1185">Reference proteome</keyword>
<evidence type="ECO:0000256" key="2">
    <source>
        <dbReference type="ARBA" id="ARBA00022679"/>
    </source>
</evidence>
<keyword evidence="3" id="KW-0949">S-adenosyl-L-methionine</keyword>
<dbReference type="Gene3D" id="1.10.8.10">
    <property type="entry name" value="DNA helicase RuvA subunit, C-terminal domain"/>
    <property type="match status" value="1"/>
</dbReference>
<proteinExistence type="predicted"/>
<evidence type="ECO:0000313" key="7">
    <source>
        <dbReference type="Proteomes" id="UP000815698"/>
    </source>
</evidence>
<feature type="domain" description="Release factor glutamine methyltransferase N-terminal" evidence="5">
    <location>
        <begin position="35"/>
        <end position="101"/>
    </location>
</feature>
<dbReference type="GO" id="GO:0008168">
    <property type="term" value="F:methyltransferase activity"/>
    <property type="evidence" value="ECO:0007669"/>
    <property type="project" value="UniProtKB-KW"/>
</dbReference>
<dbReference type="SUPFAM" id="SSF53335">
    <property type="entry name" value="S-adenosyl-L-methionine-dependent methyltransferases"/>
    <property type="match status" value="1"/>
</dbReference>
<feature type="domain" description="Methyltransferase" evidence="4">
    <location>
        <begin position="148"/>
        <end position="211"/>
    </location>
</feature>
<dbReference type="InterPro" id="IPR050320">
    <property type="entry name" value="N5-glutamine_MTase"/>
</dbReference>
<dbReference type="InterPro" id="IPR040758">
    <property type="entry name" value="PrmC_N"/>
</dbReference>
<dbReference type="NCBIfam" id="TIGR03534">
    <property type="entry name" value="RF_mod_PrmC"/>
    <property type="match status" value="1"/>
</dbReference>
<protein>
    <submittedName>
        <fullName evidence="6">Protein-(Glutamine-N5) methyltransferase, release factor-specific</fullName>
    </submittedName>
</protein>
<dbReference type="InterPro" id="IPR041698">
    <property type="entry name" value="Methyltransf_25"/>
</dbReference>
<dbReference type="EMBL" id="CP023482">
    <property type="protein sequence ID" value="ATH97568.1"/>
    <property type="molecule type" value="Genomic_DNA"/>
</dbReference>
<evidence type="ECO:0000313" key="6">
    <source>
        <dbReference type="EMBL" id="ATH97568.1"/>
    </source>
</evidence>
<dbReference type="PANTHER" id="PTHR18895:SF74">
    <property type="entry name" value="MTRF1L RELEASE FACTOR GLUTAMINE METHYLTRANSFERASE"/>
    <property type="match status" value="1"/>
</dbReference>
<dbReference type="InterPro" id="IPR002052">
    <property type="entry name" value="DNA_methylase_N6_adenine_CS"/>
</dbReference>
<keyword evidence="1 6" id="KW-0489">Methyltransferase</keyword>
<evidence type="ECO:0000259" key="5">
    <source>
        <dbReference type="Pfam" id="PF17827"/>
    </source>
</evidence>
<dbReference type="NCBIfam" id="TIGR00536">
    <property type="entry name" value="hemK_fam"/>
    <property type="match status" value="1"/>
</dbReference>
<dbReference type="Pfam" id="PF17827">
    <property type="entry name" value="PrmC_N"/>
    <property type="match status" value="1"/>
</dbReference>
<keyword evidence="2" id="KW-0808">Transferase</keyword>
<evidence type="ECO:0000256" key="1">
    <source>
        <dbReference type="ARBA" id="ARBA00022603"/>
    </source>
</evidence>
<dbReference type="GO" id="GO:0032259">
    <property type="term" value="P:methylation"/>
    <property type="evidence" value="ECO:0007669"/>
    <property type="project" value="UniProtKB-KW"/>
</dbReference>
<dbReference type="Gene3D" id="3.40.50.150">
    <property type="entry name" value="Vaccinia Virus protein VP39"/>
    <property type="match status" value="1"/>
</dbReference>